<dbReference type="InterPro" id="IPR014729">
    <property type="entry name" value="Rossmann-like_a/b/a_fold"/>
</dbReference>
<evidence type="ECO:0000256" key="10">
    <source>
        <dbReference type="ARBA" id="ARBA00029514"/>
    </source>
</evidence>
<evidence type="ECO:0000256" key="3">
    <source>
        <dbReference type="ARBA" id="ARBA00022723"/>
    </source>
</evidence>
<evidence type="ECO:0000256" key="14">
    <source>
        <dbReference type="HAMAP-Rule" id="MF_00063"/>
    </source>
</evidence>
<dbReference type="NCBIfam" id="TIGR02055">
    <property type="entry name" value="APS_reductase"/>
    <property type="match status" value="1"/>
</dbReference>
<dbReference type="EC" id="1.8.4.10" evidence="9 14"/>
<keyword evidence="6 14" id="KW-0411">Iron-sulfur</keyword>
<dbReference type="InterPro" id="IPR011798">
    <property type="entry name" value="APS_reductase"/>
</dbReference>
<evidence type="ECO:0000256" key="13">
    <source>
        <dbReference type="ARBA" id="ARBA00048441"/>
    </source>
</evidence>
<evidence type="ECO:0000256" key="2">
    <source>
        <dbReference type="ARBA" id="ARBA00022490"/>
    </source>
</evidence>
<dbReference type="InterPro" id="IPR004511">
    <property type="entry name" value="PAPS/APS_Rdtase"/>
</dbReference>
<dbReference type="GO" id="GO:0004604">
    <property type="term" value="F:phosphoadenylyl-sulfate reductase (thioredoxin) activity"/>
    <property type="evidence" value="ECO:0007669"/>
    <property type="project" value="UniProtKB-UniRule"/>
</dbReference>
<evidence type="ECO:0000256" key="9">
    <source>
        <dbReference type="ARBA" id="ARBA00024386"/>
    </source>
</evidence>
<organism evidence="16 17">
    <name type="scientific">Dyadobacter psychrophilus</name>
    <dbReference type="NCBI Taxonomy" id="651661"/>
    <lineage>
        <taxon>Bacteria</taxon>
        <taxon>Pseudomonadati</taxon>
        <taxon>Bacteroidota</taxon>
        <taxon>Cytophagia</taxon>
        <taxon>Cytophagales</taxon>
        <taxon>Spirosomataceae</taxon>
        <taxon>Dyadobacter</taxon>
    </lineage>
</organism>
<accession>A0A1T5FBC6</accession>
<reference evidence="17" key="1">
    <citation type="submission" date="2017-02" db="EMBL/GenBank/DDBJ databases">
        <authorList>
            <person name="Varghese N."/>
            <person name="Submissions S."/>
        </authorList>
    </citation>
    <scope>NUCLEOTIDE SEQUENCE [LARGE SCALE GENOMIC DNA]</scope>
    <source>
        <strain evidence="17">DSM 22270</strain>
    </source>
</reference>
<dbReference type="PANTHER" id="PTHR46482:SF9">
    <property type="entry name" value="5'-ADENYLYLSULFATE REDUCTASE 1, CHLOROPLASTIC"/>
    <property type="match status" value="1"/>
</dbReference>
<dbReference type="GO" id="GO:0051539">
    <property type="term" value="F:4 iron, 4 sulfur cluster binding"/>
    <property type="evidence" value="ECO:0007669"/>
    <property type="project" value="UniProtKB-UniRule"/>
</dbReference>
<proteinExistence type="inferred from homology"/>
<feature type="binding site" evidence="14">
    <location>
        <position position="118"/>
    </location>
    <ligand>
        <name>[4Fe-4S] cluster</name>
        <dbReference type="ChEBI" id="CHEBI:49883"/>
    </ligand>
</feature>
<evidence type="ECO:0000256" key="5">
    <source>
        <dbReference type="ARBA" id="ARBA00023004"/>
    </source>
</evidence>
<dbReference type="Pfam" id="PF01507">
    <property type="entry name" value="PAPS_reduct"/>
    <property type="match status" value="1"/>
</dbReference>
<dbReference type="HAMAP" id="MF_00063">
    <property type="entry name" value="CysH"/>
    <property type="match status" value="1"/>
</dbReference>
<evidence type="ECO:0000256" key="12">
    <source>
        <dbReference type="ARBA" id="ARBA00032041"/>
    </source>
</evidence>
<dbReference type="GO" id="GO:0019344">
    <property type="term" value="P:cysteine biosynthetic process"/>
    <property type="evidence" value="ECO:0007669"/>
    <property type="project" value="InterPro"/>
</dbReference>
<dbReference type="PANTHER" id="PTHR46482">
    <property type="entry name" value="5'-ADENYLYLSULFATE REDUCTASE 3, CHLOROPLASTIC"/>
    <property type="match status" value="1"/>
</dbReference>
<dbReference type="NCBIfam" id="NF002537">
    <property type="entry name" value="PRK02090.1"/>
    <property type="match status" value="1"/>
</dbReference>
<feature type="domain" description="Phosphoadenosine phosphosulphate reductase" evidence="15">
    <location>
        <begin position="33"/>
        <end position="207"/>
    </location>
</feature>
<dbReference type="Gene3D" id="3.40.50.620">
    <property type="entry name" value="HUPs"/>
    <property type="match status" value="1"/>
</dbReference>
<evidence type="ECO:0000256" key="11">
    <source>
        <dbReference type="ARBA" id="ARBA00030894"/>
    </source>
</evidence>
<evidence type="ECO:0000313" key="16">
    <source>
        <dbReference type="EMBL" id="SKB93461.1"/>
    </source>
</evidence>
<comment type="cofactor">
    <cofactor evidence="14">
        <name>[4Fe-4S] cluster</name>
        <dbReference type="ChEBI" id="CHEBI:49883"/>
    </cofactor>
    <text evidence="14">Binds 1 [4Fe-4S] cluster per subunit.</text>
</comment>
<dbReference type="GO" id="GO:0005737">
    <property type="term" value="C:cytoplasm"/>
    <property type="evidence" value="ECO:0007669"/>
    <property type="project" value="UniProtKB-SubCell"/>
</dbReference>
<dbReference type="RefSeq" id="WP_082215528.1">
    <property type="nucleotide sequence ID" value="NZ_FUZA01000003.1"/>
</dbReference>
<evidence type="ECO:0000256" key="6">
    <source>
        <dbReference type="ARBA" id="ARBA00023014"/>
    </source>
</evidence>
<keyword evidence="2 14" id="KW-0963">Cytoplasm</keyword>
<comment type="catalytic activity">
    <reaction evidence="13 14">
        <text>[thioredoxin]-disulfide + sulfite + AMP + 2 H(+) = adenosine 5'-phosphosulfate + [thioredoxin]-dithiol</text>
        <dbReference type="Rhea" id="RHEA:21976"/>
        <dbReference type="Rhea" id="RHEA-COMP:10698"/>
        <dbReference type="Rhea" id="RHEA-COMP:10700"/>
        <dbReference type="ChEBI" id="CHEBI:15378"/>
        <dbReference type="ChEBI" id="CHEBI:17359"/>
        <dbReference type="ChEBI" id="CHEBI:29950"/>
        <dbReference type="ChEBI" id="CHEBI:50058"/>
        <dbReference type="ChEBI" id="CHEBI:58243"/>
        <dbReference type="ChEBI" id="CHEBI:456215"/>
        <dbReference type="EC" id="1.8.4.10"/>
    </reaction>
</comment>
<protein>
    <recommendedName>
        <fullName evidence="10 14">Adenosine 5'-phosphosulfate reductase</fullName>
        <shortName evidence="14">APS reductase</shortName>
        <ecNumber evidence="9 14">1.8.4.10</ecNumber>
    </recommendedName>
    <alternativeName>
        <fullName evidence="12 14">5'-adenylylsulfate reductase</fullName>
    </alternativeName>
    <alternativeName>
        <fullName evidence="11 14">Thioredoxin-dependent 5'-adenylylsulfate reductase</fullName>
    </alternativeName>
</protein>
<dbReference type="GO" id="GO:0043866">
    <property type="term" value="F:adenylyl-sulfate reductase (thioredoxin) activity"/>
    <property type="evidence" value="ECO:0007669"/>
    <property type="project" value="UniProtKB-EC"/>
</dbReference>
<comment type="subcellular location">
    <subcellularLocation>
        <location evidence="14">Cytoplasm</location>
    </subcellularLocation>
</comment>
<dbReference type="CDD" id="cd23945">
    <property type="entry name" value="PAPS_reductase"/>
    <property type="match status" value="1"/>
</dbReference>
<dbReference type="PIRSF" id="PIRSF000857">
    <property type="entry name" value="PAPS_reductase"/>
    <property type="match status" value="1"/>
</dbReference>
<dbReference type="STRING" id="651661.SAMN05660293_02993"/>
<feature type="binding site" evidence="14">
    <location>
        <position position="201"/>
    </location>
    <ligand>
        <name>[4Fe-4S] cluster</name>
        <dbReference type="ChEBI" id="CHEBI:49883"/>
    </ligand>
</feature>
<comment type="pathway">
    <text evidence="8 14">Sulfur metabolism; hydrogen sulfide biosynthesis; sulfite from sulfate.</text>
</comment>
<dbReference type="EMBL" id="FUZA01000003">
    <property type="protein sequence ID" value="SKB93461.1"/>
    <property type="molecule type" value="Genomic_DNA"/>
</dbReference>
<keyword evidence="5 14" id="KW-0408">Iron</keyword>
<evidence type="ECO:0000259" key="15">
    <source>
        <dbReference type="Pfam" id="PF01507"/>
    </source>
</evidence>
<dbReference type="GO" id="GO:0019379">
    <property type="term" value="P:sulfate assimilation, phosphoadenylyl sulfate reduction by phosphoadenylyl-sulfate reductase (thioredoxin)"/>
    <property type="evidence" value="ECO:0007669"/>
    <property type="project" value="UniProtKB-UniRule"/>
</dbReference>
<dbReference type="GO" id="GO:0046872">
    <property type="term" value="F:metal ion binding"/>
    <property type="evidence" value="ECO:0007669"/>
    <property type="project" value="UniProtKB-KW"/>
</dbReference>
<keyword evidence="17" id="KW-1185">Reference proteome</keyword>
<dbReference type="InterPro" id="IPR002500">
    <property type="entry name" value="PAPS_reduct_dom"/>
</dbReference>
<keyword evidence="3 14" id="KW-0479">Metal-binding</keyword>
<feature type="binding site" evidence="14">
    <location>
        <position position="119"/>
    </location>
    <ligand>
        <name>[4Fe-4S] cluster</name>
        <dbReference type="ChEBI" id="CHEBI:49883"/>
    </ligand>
</feature>
<evidence type="ECO:0000256" key="4">
    <source>
        <dbReference type="ARBA" id="ARBA00023002"/>
    </source>
</evidence>
<dbReference type="NCBIfam" id="TIGR00434">
    <property type="entry name" value="cysH"/>
    <property type="match status" value="1"/>
</dbReference>
<dbReference type="SUPFAM" id="SSF52402">
    <property type="entry name" value="Adenine nucleotide alpha hydrolases-like"/>
    <property type="match status" value="1"/>
</dbReference>
<sequence length="234" mass="26827">MNNTIISSLNAAIEGKSETESLAILAELFPGEVVFSTSLGYEDQVITDFILKNNLNITIFTLDTGRLFSETYMTLQKTNNRYDTKIKVYYPQTQTVEEMVSTKGPLSFYDSVENRKECCFIRKVEPLNRALKGAKIWVTGIRAEQSGNRHDMPQLEWDEAHQLVKFHPILNWSFEEVKTYVKSNGIPYNPLHDKGFVSIGCAPCTRAIQEGEDFRAGRWWWEDESKKECGLHAK</sequence>
<feature type="binding site" evidence="14">
    <location>
        <position position="204"/>
    </location>
    <ligand>
        <name>[4Fe-4S] cluster</name>
        <dbReference type="ChEBI" id="CHEBI:49883"/>
    </ligand>
</feature>
<name>A0A1T5FBC6_9BACT</name>
<gene>
    <name evidence="14" type="primary">cysH</name>
    <name evidence="16" type="ORF">SAMN05660293_02993</name>
</gene>
<comment type="function">
    <text evidence="7 14">Catalyzes the formation of sulfite from adenosine 5'-phosphosulfate (APS) using thioredoxin as an electron donor.</text>
</comment>
<evidence type="ECO:0000256" key="8">
    <source>
        <dbReference type="ARBA" id="ARBA00024327"/>
    </source>
</evidence>
<keyword evidence="4 14" id="KW-0560">Oxidoreductase</keyword>
<evidence type="ECO:0000256" key="7">
    <source>
        <dbReference type="ARBA" id="ARBA00024298"/>
    </source>
</evidence>
<dbReference type="Proteomes" id="UP000190897">
    <property type="component" value="Unassembled WGS sequence"/>
</dbReference>
<comment type="similarity">
    <text evidence="1 14">Belongs to the PAPS reductase family. CysH subfamily.</text>
</comment>
<evidence type="ECO:0000256" key="1">
    <source>
        <dbReference type="ARBA" id="ARBA00009732"/>
    </source>
</evidence>
<dbReference type="GO" id="GO:0070814">
    <property type="term" value="P:hydrogen sulfide biosynthetic process"/>
    <property type="evidence" value="ECO:0007669"/>
    <property type="project" value="UniProtKB-UniRule"/>
</dbReference>
<dbReference type="AlphaFoldDB" id="A0A1T5FBC6"/>
<dbReference type="OrthoDB" id="9794018at2"/>
<feature type="active site" description="Nucleophile; cysteine thiosulfonate intermediate" evidence="14">
    <location>
        <position position="229"/>
    </location>
</feature>
<evidence type="ECO:0000313" key="17">
    <source>
        <dbReference type="Proteomes" id="UP000190897"/>
    </source>
</evidence>